<name>A0A060YWQ8_ONCMY</name>
<evidence type="ECO:0000313" key="2">
    <source>
        <dbReference type="Proteomes" id="UP000193380"/>
    </source>
</evidence>
<dbReference type="Gene3D" id="2.60.120.40">
    <property type="match status" value="1"/>
</dbReference>
<sequence>MGNRLTASESQVEELKRDDAVLETRLSVSEGLREERKRENAAQAAALSAMGARVTASESRIEELKTDNAAQAAELSALGSQVEELKRENTDRPKVAFSAGLINSGKVGPFNTETQLIYTKAFTNVGNTYNHNTDYLSLVPT</sequence>
<gene>
    <name evidence="1" type="ORF">GSONMT00000463001</name>
</gene>
<dbReference type="Proteomes" id="UP000193380">
    <property type="component" value="Unassembled WGS sequence"/>
</dbReference>
<dbReference type="AlphaFoldDB" id="A0A060YWQ8"/>
<accession>A0A060YWQ8</accession>
<evidence type="ECO:0000313" key="1">
    <source>
        <dbReference type="EMBL" id="CDQ96283.1"/>
    </source>
</evidence>
<protein>
    <submittedName>
        <fullName evidence="1">Uncharacterized protein</fullName>
    </submittedName>
</protein>
<reference evidence="1" key="1">
    <citation type="journal article" date="2014" name="Nat. Commun.">
        <title>The rainbow trout genome provides novel insights into evolution after whole-genome duplication in vertebrates.</title>
        <authorList>
            <person name="Berthelot C."/>
            <person name="Brunet F."/>
            <person name="Chalopin D."/>
            <person name="Juanchich A."/>
            <person name="Bernard M."/>
            <person name="Noel B."/>
            <person name="Bento P."/>
            <person name="Da Silva C."/>
            <person name="Labadie K."/>
            <person name="Alberti A."/>
            <person name="Aury J.M."/>
            <person name="Louis A."/>
            <person name="Dehais P."/>
            <person name="Bardou P."/>
            <person name="Montfort J."/>
            <person name="Klopp C."/>
            <person name="Cabau C."/>
            <person name="Gaspin C."/>
            <person name="Thorgaard G.H."/>
            <person name="Boussaha M."/>
            <person name="Quillet E."/>
            <person name="Guyomard R."/>
            <person name="Galiana D."/>
            <person name="Bobe J."/>
            <person name="Volff J.N."/>
            <person name="Genet C."/>
            <person name="Wincker P."/>
            <person name="Jaillon O."/>
            <person name="Roest Crollius H."/>
            <person name="Guiguen Y."/>
        </authorList>
    </citation>
    <scope>NUCLEOTIDE SEQUENCE [LARGE SCALE GENOMIC DNA]</scope>
</reference>
<dbReference type="EMBL" id="FR924951">
    <property type="protein sequence ID" value="CDQ96283.1"/>
    <property type="molecule type" value="Genomic_DNA"/>
</dbReference>
<dbReference type="SUPFAM" id="SSF49842">
    <property type="entry name" value="TNF-like"/>
    <property type="match status" value="1"/>
</dbReference>
<reference evidence="1" key="2">
    <citation type="submission" date="2014-03" db="EMBL/GenBank/DDBJ databases">
        <authorList>
            <person name="Genoscope - CEA"/>
        </authorList>
    </citation>
    <scope>NUCLEOTIDE SEQUENCE</scope>
</reference>
<dbReference type="InterPro" id="IPR008983">
    <property type="entry name" value="Tumour_necrosis_fac-like_dom"/>
</dbReference>
<organism evidence="1 2">
    <name type="scientific">Oncorhynchus mykiss</name>
    <name type="common">Rainbow trout</name>
    <name type="synonym">Salmo gairdneri</name>
    <dbReference type="NCBI Taxonomy" id="8022"/>
    <lineage>
        <taxon>Eukaryota</taxon>
        <taxon>Metazoa</taxon>
        <taxon>Chordata</taxon>
        <taxon>Craniata</taxon>
        <taxon>Vertebrata</taxon>
        <taxon>Euteleostomi</taxon>
        <taxon>Actinopterygii</taxon>
        <taxon>Neopterygii</taxon>
        <taxon>Teleostei</taxon>
        <taxon>Protacanthopterygii</taxon>
        <taxon>Salmoniformes</taxon>
        <taxon>Salmonidae</taxon>
        <taxon>Salmoninae</taxon>
        <taxon>Oncorhynchus</taxon>
    </lineage>
</organism>
<proteinExistence type="predicted"/>
<dbReference type="Gene3D" id="1.20.5.170">
    <property type="match status" value="1"/>
</dbReference>
<dbReference type="PaxDb" id="8022-A0A060YWQ8"/>